<dbReference type="Proteomes" id="UP000006787">
    <property type="component" value="Unassembled WGS sequence"/>
</dbReference>
<gene>
    <name evidence="2" type="ORF">C426_0150</name>
</gene>
<protein>
    <submittedName>
        <fullName evidence="2">Putative membrane protein</fullName>
    </submittedName>
</protein>
<feature type="transmembrane region" description="Helical" evidence="1">
    <location>
        <begin position="431"/>
        <end position="458"/>
    </location>
</feature>
<evidence type="ECO:0000313" key="2">
    <source>
        <dbReference type="EMBL" id="EKF52575.1"/>
    </source>
</evidence>
<evidence type="ECO:0000313" key="3">
    <source>
        <dbReference type="Proteomes" id="UP000006787"/>
    </source>
</evidence>
<name>K2PMQ8_9LACT</name>
<comment type="caution">
    <text evidence="2">The sequence shown here is derived from an EMBL/GenBank/DDBJ whole genome shotgun (WGS) entry which is preliminary data.</text>
</comment>
<keyword evidence="1" id="KW-0472">Membrane</keyword>
<feature type="transmembrane region" description="Helical" evidence="1">
    <location>
        <begin position="271"/>
        <end position="289"/>
    </location>
</feature>
<dbReference type="InterPro" id="IPR018674">
    <property type="entry name" value="DUF2142_membrane"/>
</dbReference>
<dbReference type="Pfam" id="PF09913">
    <property type="entry name" value="DUF2142"/>
    <property type="match status" value="1"/>
</dbReference>
<accession>K2PMQ8</accession>
<dbReference type="EMBL" id="AMQS01000001">
    <property type="protein sequence ID" value="EKF52575.1"/>
    <property type="molecule type" value="Genomic_DNA"/>
</dbReference>
<feature type="transmembrane region" description="Helical" evidence="1">
    <location>
        <begin position="361"/>
        <end position="382"/>
    </location>
</feature>
<feature type="transmembrane region" description="Helical" evidence="1">
    <location>
        <begin position="331"/>
        <end position="349"/>
    </location>
</feature>
<keyword evidence="1" id="KW-1133">Transmembrane helix</keyword>
<sequence>MKSIFLTEETIKSKIHKVYLVLALFIGMSFSLAMPLFSEPDGMFHYTVSTNIVKLSNDLSAYGESRIGTNFSTQVTNYQQGTIFEKYYKNKIKEMPMEDLPRENSFPSLTNYNFWGHLIPAGGIWIGHAIYPSIGVMIICARLFTTLLCSLAMFFIIRWVKAGKLLFFTVSLSPIIASSFASLSYDATTYVIAAFVVALAINILVKQSVQKMDYILMILSTIALFLGAKTNLKLLVVLVPLVMLSTYIRNRDVQLPLIETWRKRDITKWKLSSLFLLLIIALAIFVYVVRPTLFFTLQRIAISFLINISPGLDVSNLFQTLLVAPIANINYVPYWVSAIWYILLVLVLFSDTKYVSSPFIAYTSLALFLAGFLAVYYSYATYIGGGLTVTQSRYIGAIGGMQGRYFTPTLLLLSLFAGYQKFKFKITQYRLIMIFSILVIVISNTMLIFGTLFGFYYLS</sequence>
<evidence type="ECO:0000256" key="1">
    <source>
        <dbReference type="SAM" id="Phobius"/>
    </source>
</evidence>
<feature type="transmembrane region" description="Helical" evidence="1">
    <location>
        <begin position="394"/>
        <end position="419"/>
    </location>
</feature>
<proteinExistence type="predicted"/>
<feature type="transmembrane region" description="Helical" evidence="1">
    <location>
        <begin position="18"/>
        <end position="37"/>
    </location>
</feature>
<dbReference type="RefSeq" id="WP_003134542.1">
    <property type="nucleotide sequence ID" value="NZ_AMQS01000001.1"/>
</dbReference>
<reference evidence="2 3" key="1">
    <citation type="journal article" date="2012" name="J. Bacteriol.">
        <title>Genome Sequence of the Bacteriocin-Producing Strain Lactococcus garvieae DCC43.</title>
        <authorList>
            <person name="Gabrielsen C."/>
            <person name="Brede D.A."/>
            <person name="Hernandez P.E."/>
            <person name="Nes I.F."/>
            <person name="Diep D.B."/>
        </authorList>
    </citation>
    <scope>NUCLEOTIDE SEQUENCE [LARGE SCALE GENOMIC DNA]</scope>
    <source>
        <strain evidence="2 3">DCC43</strain>
    </source>
</reference>
<organism evidence="2 3">
    <name type="scientific">Lactococcus garvieae DCC43</name>
    <dbReference type="NCBI Taxonomy" id="1231377"/>
    <lineage>
        <taxon>Bacteria</taxon>
        <taxon>Bacillati</taxon>
        <taxon>Bacillota</taxon>
        <taxon>Bacilli</taxon>
        <taxon>Lactobacillales</taxon>
        <taxon>Streptococcaceae</taxon>
        <taxon>Lactococcus</taxon>
    </lineage>
</organism>
<feature type="transmembrane region" description="Helical" evidence="1">
    <location>
        <begin position="134"/>
        <end position="157"/>
    </location>
</feature>
<keyword evidence="1" id="KW-0812">Transmembrane</keyword>
<feature type="transmembrane region" description="Helical" evidence="1">
    <location>
        <begin position="187"/>
        <end position="205"/>
    </location>
</feature>
<dbReference type="AlphaFoldDB" id="K2PMQ8"/>
<dbReference type="eggNOG" id="ENOG5033XV1">
    <property type="taxonomic scope" value="Bacteria"/>
</dbReference>
<dbReference type="PATRIC" id="fig|1231377.3.peg.149"/>